<dbReference type="Gene3D" id="3.10.250.10">
    <property type="entry name" value="SRCR-like domain"/>
    <property type="match status" value="3"/>
</dbReference>
<dbReference type="FunFam" id="3.10.250.10:FF:000006">
    <property type="entry name" value="neurotrypsin isoform X2"/>
    <property type="match status" value="1"/>
</dbReference>
<dbReference type="AlphaFoldDB" id="A0A914B357"/>
<dbReference type="PRINTS" id="PR00258">
    <property type="entry name" value="SPERACTRCPTR"/>
</dbReference>
<feature type="domain" description="SRCR" evidence="12">
    <location>
        <begin position="137"/>
        <end position="236"/>
    </location>
</feature>
<feature type="disulfide bond" evidence="9">
    <location>
        <begin position="316"/>
        <end position="326"/>
    </location>
</feature>
<feature type="transmembrane region" description="Helical" evidence="11">
    <location>
        <begin position="361"/>
        <end position="385"/>
    </location>
</feature>
<evidence type="ECO:0000256" key="10">
    <source>
        <dbReference type="SAM" id="MobiDB-lite"/>
    </source>
</evidence>
<evidence type="ECO:0000256" key="11">
    <source>
        <dbReference type="SAM" id="Phobius"/>
    </source>
</evidence>
<keyword evidence="7 9" id="KW-1015">Disulfide bond</keyword>
<dbReference type="InterPro" id="IPR001190">
    <property type="entry name" value="SRCR"/>
</dbReference>
<evidence type="ECO:0000256" key="3">
    <source>
        <dbReference type="ARBA" id="ARBA00022729"/>
    </source>
</evidence>
<dbReference type="FunFam" id="3.10.250.10:FF:000016">
    <property type="entry name" value="Scavenger receptor cysteine-rich protein type 12"/>
    <property type="match status" value="1"/>
</dbReference>
<evidence type="ECO:0000256" key="9">
    <source>
        <dbReference type="PROSITE-ProRule" id="PRU00196"/>
    </source>
</evidence>
<evidence type="ECO:0000256" key="1">
    <source>
        <dbReference type="ARBA" id="ARBA00004167"/>
    </source>
</evidence>
<name>A0A914B357_PATMI</name>
<reference evidence="13" key="1">
    <citation type="submission" date="2022-11" db="UniProtKB">
        <authorList>
            <consortium name="EnsemblMetazoa"/>
        </authorList>
    </citation>
    <scope>IDENTIFICATION</scope>
</reference>
<evidence type="ECO:0000256" key="6">
    <source>
        <dbReference type="ARBA" id="ARBA00023136"/>
    </source>
</evidence>
<evidence type="ECO:0000313" key="14">
    <source>
        <dbReference type="Proteomes" id="UP000887568"/>
    </source>
</evidence>
<evidence type="ECO:0000313" key="13">
    <source>
        <dbReference type="EnsemblMetazoa" id="XP_038070239.1"/>
    </source>
</evidence>
<dbReference type="FunFam" id="3.10.250.10:FF:000001">
    <property type="entry name" value="Lysyl oxidase 4 isoform X1"/>
    <property type="match status" value="1"/>
</dbReference>
<dbReference type="OrthoDB" id="536948at2759"/>
<keyword evidence="3" id="KW-0732">Signal</keyword>
<feature type="compositionally biased region" description="Polar residues" evidence="10">
    <location>
        <begin position="393"/>
        <end position="402"/>
    </location>
</feature>
<keyword evidence="5 11" id="KW-1133">Transmembrane helix</keyword>
<comment type="subcellular location">
    <subcellularLocation>
        <location evidence="1">Membrane</location>
        <topology evidence="1">Single-pass membrane protein</topology>
    </subcellularLocation>
</comment>
<evidence type="ECO:0000256" key="5">
    <source>
        <dbReference type="ARBA" id="ARBA00022989"/>
    </source>
</evidence>
<dbReference type="RefSeq" id="XP_038070239.1">
    <property type="nucleotide sequence ID" value="XM_038214311.1"/>
</dbReference>
<feature type="region of interest" description="Disordered" evidence="10">
    <location>
        <begin position="393"/>
        <end position="449"/>
    </location>
</feature>
<feature type="disulfide bond" evidence="9">
    <location>
        <begin position="207"/>
        <end position="217"/>
    </location>
</feature>
<sequence>MACVFIVTVSSRGASGQIDYDVRLVGGDNELEGRVEVYIDGVWGTICDDDWDMREASVVCRQLGFEKAVAAIESAKFGWGSGVIALDDMACTGLESNLGECKASNKIANCFHSEDAGVQCGGGTTDPNGEVLDRYKIRLVNGGSPMQGRVEVYDGRWGPVCDSHWDMDDAQVVCRQLGYGDAVNAWKGMDLQGSKWFLGHIVYNVQCLGDENYLQDCQLSETGSCPYDHNAGVTCSGTDPENGKVQLVHGGEESAGHVVIYFEGELGTICDIGWTWVNSDVLCKELGFVGSEEYDGHKDSSFLTNIMKVQLENVNCEGDEQRLVQCSHSGWGNSDCDHSRDVWVRCLQESPDPPLLSPSEIASVLVGSIAVFLLLLCFCVGCLTAKKSSTATQRQGSATAYSQVPPGETVEAPPTVHYHPTQQSVTIGEAASPSAPPSAPPSSSADEAPPAYDAVMARPTHFPKVPTDSVHGGNQPVALTHPAVYPGPIELTHPPSLMHPSPPPYQPPLSTLP</sequence>
<keyword evidence="2 11" id="KW-0812">Transmembrane</keyword>
<feature type="disulfide bond" evidence="9">
    <location>
        <begin position="174"/>
        <end position="235"/>
    </location>
</feature>
<dbReference type="InterPro" id="IPR036772">
    <property type="entry name" value="SRCR-like_dom_sf"/>
</dbReference>
<feature type="disulfide bond" evidence="9">
    <location>
        <begin position="161"/>
        <end position="225"/>
    </location>
</feature>
<keyword evidence="8" id="KW-0325">Glycoprotein</keyword>
<keyword evidence="6 11" id="KW-0472">Membrane</keyword>
<evidence type="ECO:0000259" key="12">
    <source>
        <dbReference type="PROSITE" id="PS50287"/>
    </source>
</evidence>
<dbReference type="PROSITE" id="PS50287">
    <property type="entry name" value="SRCR_2"/>
    <property type="match status" value="3"/>
</dbReference>
<keyword evidence="14" id="KW-1185">Reference proteome</keyword>
<proteinExistence type="predicted"/>
<evidence type="ECO:0000256" key="7">
    <source>
        <dbReference type="ARBA" id="ARBA00023157"/>
    </source>
</evidence>
<dbReference type="GeneID" id="119739382"/>
<organism evidence="13 14">
    <name type="scientific">Patiria miniata</name>
    <name type="common">Bat star</name>
    <name type="synonym">Asterina miniata</name>
    <dbReference type="NCBI Taxonomy" id="46514"/>
    <lineage>
        <taxon>Eukaryota</taxon>
        <taxon>Metazoa</taxon>
        <taxon>Echinodermata</taxon>
        <taxon>Eleutherozoa</taxon>
        <taxon>Asterozoa</taxon>
        <taxon>Asteroidea</taxon>
        <taxon>Valvatacea</taxon>
        <taxon>Valvatida</taxon>
        <taxon>Asterinidae</taxon>
        <taxon>Patiria</taxon>
    </lineage>
</organism>
<keyword evidence="4" id="KW-0677">Repeat</keyword>
<dbReference type="Pfam" id="PF00530">
    <property type="entry name" value="SRCR"/>
    <property type="match status" value="3"/>
</dbReference>
<dbReference type="EnsemblMetazoa" id="XM_038214311.1">
    <property type="protein sequence ID" value="XP_038070239.1"/>
    <property type="gene ID" value="LOC119739382"/>
</dbReference>
<protein>
    <recommendedName>
        <fullName evidence="12">SRCR domain-containing protein</fullName>
    </recommendedName>
</protein>
<evidence type="ECO:0000256" key="2">
    <source>
        <dbReference type="ARBA" id="ARBA00022692"/>
    </source>
</evidence>
<accession>A0A914B357</accession>
<feature type="domain" description="SRCR" evidence="12">
    <location>
        <begin position="245"/>
        <end position="347"/>
    </location>
</feature>
<dbReference type="SUPFAM" id="SSF56487">
    <property type="entry name" value="SRCR-like"/>
    <property type="match status" value="3"/>
</dbReference>
<dbReference type="PROSITE" id="PS00420">
    <property type="entry name" value="SRCR_1"/>
    <property type="match status" value="1"/>
</dbReference>
<dbReference type="SMART" id="SM00202">
    <property type="entry name" value="SR"/>
    <property type="match status" value="3"/>
</dbReference>
<dbReference type="PANTHER" id="PTHR19331:SF465">
    <property type="entry name" value="EGG PEPTIDE SPERACT RECEPTOR"/>
    <property type="match status" value="1"/>
</dbReference>
<feature type="domain" description="SRCR" evidence="12">
    <location>
        <begin position="22"/>
        <end position="121"/>
    </location>
</feature>
<comment type="caution">
    <text evidence="9">Lacks conserved residue(s) required for the propagation of feature annotation.</text>
</comment>
<dbReference type="Proteomes" id="UP000887568">
    <property type="component" value="Unplaced"/>
</dbReference>
<feature type="disulfide bond" evidence="9">
    <location>
        <begin position="91"/>
        <end position="101"/>
    </location>
</feature>
<feature type="region of interest" description="Disordered" evidence="10">
    <location>
        <begin position="461"/>
        <end position="513"/>
    </location>
</feature>
<evidence type="ECO:0000256" key="4">
    <source>
        <dbReference type="ARBA" id="ARBA00022737"/>
    </source>
</evidence>
<dbReference type="GO" id="GO:0016020">
    <property type="term" value="C:membrane"/>
    <property type="evidence" value="ECO:0007669"/>
    <property type="project" value="UniProtKB-SubCell"/>
</dbReference>
<dbReference type="PANTHER" id="PTHR19331">
    <property type="entry name" value="SCAVENGER RECEPTOR DOMAIN-CONTAINING"/>
    <property type="match status" value="1"/>
</dbReference>
<evidence type="ECO:0000256" key="8">
    <source>
        <dbReference type="ARBA" id="ARBA00023180"/>
    </source>
</evidence>